<dbReference type="SMART" id="SM00355">
    <property type="entry name" value="ZnF_C2H2"/>
    <property type="match status" value="9"/>
</dbReference>
<reference evidence="11" key="1">
    <citation type="journal article" date="2019" name="bioRxiv">
        <title>The Genome of the Zebra Mussel, Dreissena polymorpha: A Resource for Invasive Species Research.</title>
        <authorList>
            <person name="McCartney M.A."/>
            <person name="Auch B."/>
            <person name="Kono T."/>
            <person name="Mallez S."/>
            <person name="Zhang Y."/>
            <person name="Obille A."/>
            <person name="Becker A."/>
            <person name="Abrahante J.E."/>
            <person name="Garbe J."/>
            <person name="Badalamenti J.P."/>
            <person name="Herman A."/>
            <person name="Mangelson H."/>
            <person name="Liachko I."/>
            <person name="Sullivan S."/>
            <person name="Sone E.D."/>
            <person name="Koren S."/>
            <person name="Silverstein K.A.T."/>
            <person name="Beckman K.B."/>
            <person name="Gohl D.M."/>
        </authorList>
    </citation>
    <scope>NUCLEOTIDE SEQUENCE</scope>
    <source>
        <strain evidence="11">Duluth1</strain>
        <tissue evidence="11">Whole animal</tissue>
    </source>
</reference>
<dbReference type="OrthoDB" id="6161009at2759"/>
<dbReference type="PANTHER" id="PTHR24379:SF127">
    <property type="entry name" value="BLOODY FINGERS-RELATED"/>
    <property type="match status" value="1"/>
</dbReference>
<protein>
    <recommendedName>
        <fullName evidence="10">C2H2-type domain-containing protein</fullName>
    </recommendedName>
</protein>
<dbReference type="GO" id="GO:0000981">
    <property type="term" value="F:DNA-binding transcription factor activity, RNA polymerase II-specific"/>
    <property type="evidence" value="ECO:0007669"/>
    <property type="project" value="TreeGrafter"/>
</dbReference>
<dbReference type="InterPro" id="IPR013087">
    <property type="entry name" value="Znf_C2H2_type"/>
</dbReference>
<evidence type="ECO:0000256" key="7">
    <source>
        <dbReference type="ARBA" id="ARBA00023242"/>
    </source>
</evidence>
<dbReference type="GO" id="GO:0005634">
    <property type="term" value="C:nucleus"/>
    <property type="evidence" value="ECO:0007669"/>
    <property type="project" value="UniProtKB-SubCell"/>
</dbReference>
<comment type="subcellular location">
    <subcellularLocation>
        <location evidence="1">Nucleus</location>
    </subcellularLocation>
</comment>
<evidence type="ECO:0000256" key="3">
    <source>
        <dbReference type="ARBA" id="ARBA00022737"/>
    </source>
</evidence>
<dbReference type="EMBL" id="JAIWYP010000003">
    <property type="protein sequence ID" value="KAH3853828.1"/>
    <property type="molecule type" value="Genomic_DNA"/>
</dbReference>
<evidence type="ECO:0000313" key="11">
    <source>
        <dbReference type="EMBL" id="KAH3853828.1"/>
    </source>
</evidence>
<proteinExistence type="predicted"/>
<evidence type="ECO:0000256" key="5">
    <source>
        <dbReference type="ARBA" id="ARBA00022833"/>
    </source>
</evidence>
<accession>A0A9D4R4E6</accession>
<feature type="domain" description="C2H2-type" evidence="10">
    <location>
        <begin position="468"/>
        <end position="495"/>
    </location>
</feature>
<dbReference type="AlphaFoldDB" id="A0A9D4R4E6"/>
<keyword evidence="3" id="KW-0677">Repeat</keyword>
<feature type="domain" description="C2H2-type" evidence="10">
    <location>
        <begin position="440"/>
        <end position="467"/>
    </location>
</feature>
<keyword evidence="4 8" id="KW-0863">Zinc-finger</keyword>
<feature type="region of interest" description="Disordered" evidence="9">
    <location>
        <begin position="200"/>
        <end position="230"/>
    </location>
</feature>
<evidence type="ECO:0000256" key="9">
    <source>
        <dbReference type="SAM" id="MobiDB-lite"/>
    </source>
</evidence>
<evidence type="ECO:0000313" key="12">
    <source>
        <dbReference type="Proteomes" id="UP000828390"/>
    </source>
</evidence>
<dbReference type="PANTHER" id="PTHR24379">
    <property type="entry name" value="KRAB AND ZINC FINGER DOMAIN-CONTAINING"/>
    <property type="match status" value="1"/>
</dbReference>
<comment type="caution">
    <text evidence="11">The sequence shown here is derived from an EMBL/GenBank/DDBJ whole genome shotgun (WGS) entry which is preliminary data.</text>
</comment>
<dbReference type="Proteomes" id="UP000828390">
    <property type="component" value="Unassembled WGS sequence"/>
</dbReference>
<evidence type="ECO:0000256" key="8">
    <source>
        <dbReference type="PROSITE-ProRule" id="PRU00042"/>
    </source>
</evidence>
<sequence length="557" mass="64812">MPDQIGNISQTDSKYIGTFIGVLPILRPFKIHYRDPRKEEEGDELEVGVFMILPHENNIDESEVLDLTISMEDSRISTAEEMPSLMKNELEDASIKSENKDDLMEVKMEPSSDHENYDSDSTVNHTDSFKNLFNSNKEKFKKVAAKNGTKIRKSRTVTEASTSSDQKVEIASEDTDDYVSSGENWLNKFPAKIKFKKMRKAKKVAVNKTPKKPKRKKSEGDPQEKKKRRQWVNVKLNEHKDKYFIENFPSIEQRNRGSEIFETRYVCLMCNNYKSINSEEFEKHLELHLNGFLRCKKCNIETASHAMLNKHRQVCVANSDNLESDEYVCVLCGHITARRENYKHHMGTVHNQPQFKCKYCDELFQTYHYRRRHYEASHTLEIKFCKTCGQNYFKLTDEEYRAHTEVCSREVPCPECGKLYAGKINLSAHVRNTHRKVRRHQCHLCAYSAKDSQKLMQHIHAHQGVHPYKCEVCSFTCVQAYQLKSHMRTHTGEKPYKCDQCNYAAAWNVQLKDHMKVHGMETAVMCQYCGVLVKSHSVLSNHVKKEHQSDPSSSMHY</sequence>
<feature type="domain" description="C2H2-type" evidence="10">
    <location>
        <begin position="496"/>
        <end position="523"/>
    </location>
</feature>
<keyword evidence="12" id="KW-1185">Reference proteome</keyword>
<feature type="compositionally biased region" description="Basic residues" evidence="9">
    <location>
        <begin position="200"/>
        <end position="217"/>
    </location>
</feature>
<keyword evidence="6" id="KW-0238">DNA-binding</keyword>
<feature type="domain" description="C2H2-type" evidence="10">
    <location>
        <begin position="411"/>
        <end position="439"/>
    </location>
</feature>
<evidence type="ECO:0000256" key="4">
    <source>
        <dbReference type="ARBA" id="ARBA00022771"/>
    </source>
</evidence>
<dbReference type="PROSITE" id="PS00028">
    <property type="entry name" value="ZINC_FINGER_C2H2_1"/>
    <property type="match status" value="4"/>
</dbReference>
<dbReference type="FunFam" id="3.30.160.60:FF:000882">
    <property type="entry name" value="Predicted gene, 21060"/>
    <property type="match status" value="1"/>
</dbReference>
<dbReference type="Pfam" id="PF00096">
    <property type="entry name" value="zf-C2H2"/>
    <property type="match status" value="1"/>
</dbReference>
<keyword evidence="2" id="KW-0479">Metal-binding</keyword>
<name>A0A9D4R4E6_DREPO</name>
<gene>
    <name evidence="11" type="ORF">DPMN_096363</name>
</gene>
<evidence type="ECO:0000259" key="10">
    <source>
        <dbReference type="PROSITE" id="PS50157"/>
    </source>
</evidence>
<evidence type="ECO:0000256" key="2">
    <source>
        <dbReference type="ARBA" id="ARBA00022723"/>
    </source>
</evidence>
<dbReference type="Gene3D" id="3.30.160.60">
    <property type="entry name" value="Classic Zinc Finger"/>
    <property type="match status" value="4"/>
</dbReference>
<dbReference type="GO" id="GO:0000977">
    <property type="term" value="F:RNA polymerase II transcription regulatory region sequence-specific DNA binding"/>
    <property type="evidence" value="ECO:0007669"/>
    <property type="project" value="TreeGrafter"/>
</dbReference>
<dbReference type="PROSITE" id="PS50157">
    <property type="entry name" value="ZINC_FINGER_C2H2_2"/>
    <property type="match status" value="5"/>
</dbReference>
<evidence type="ECO:0000256" key="1">
    <source>
        <dbReference type="ARBA" id="ARBA00004123"/>
    </source>
</evidence>
<evidence type="ECO:0000256" key="6">
    <source>
        <dbReference type="ARBA" id="ARBA00023125"/>
    </source>
</evidence>
<dbReference type="InterPro" id="IPR036236">
    <property type="entry name" value="Znf_C2H2_sf"/>
</dbReference>
<dbReference type="SUPFAM" id="SSF57667">
    <property type="entry name" value="beta-beta-alpha zinc fingers"/>
    <property type="match status" value="3"/>
</dbReference>
<organism evidence="11 12">
    <name type="scientific">Dreissena polymorpha</name>
    <name type="common">Zebra mussel</name>
    <name type="synonym">Mytilus polymorpha</name>
    <dbReference type="NCBI Taxonomy" id="45954"/>
    <lineage>
        <taxon>Eukaryota</taxon>
        <taxon>Metazoa</taxon>
        <taxon>Spiralia</taxon>
        <taxon>Lophotrochozoa</taxon>
        <taxon>Mollusca</taxon>
        <taxon>Bivalvia</taxon>
        <taxon>Autobranchia</taxon>
        <taxon>Heteroconchia</taxon>
        <taxon>Euheterodonta</taxon>
        <taxon>Imparidentia</taxon>
        <taxon>Neoheterodontei</taxon>
        <taxon>Myida</taxon>
        <taxon>Dreissenoidea</taxon>
        <taxon>Dreissenidae</taxon>
        <taxon>Dreissena</taxon>
    </lineage>
</organism>
<feature type="domain" description="C2H2-type" evidence="10">
    <location>
        <begin position="355"/>
        <end position="383"/>
    </location>
</feature>
<dbReference type="GO" id="GO:0008270">
    <property type="term" value="F:zinc ion binding"/>
    <property type="evidence" value="ECO:0007669"/>
    <property type="project" value="UniProtKB-KW"/>
</dbReference>
<keyword evidence="5" id="KW-0862">Zinc</keyword>
<keyword evidence="7" id="KW-0539">Nucleus</keyword>
<reference evidence="11" key="2">
    <citation type="submission" date="2020-11" db="EMBL/GenBank/DDBJ databases">
        <authorList>
            <person name="McCartney M.A."/>
            <person name="Auch B."/>
            <person name="Kono T."/>
            <person name="Mallez S."/>
            <person name="Becker A."/>
            <person name="Gohl D.M."/>
            <person name="Silverstein K.A.T."/>
            <person name="Koren S."/>
            <person name="Bechman K.B."/>
            <person name="Herman A."/>
            <person name="Abrahante J.E."/>
            <person name="Garbe J."/>
        </authorList>
    </citation>
    <scope>NUCLEOTIDE SEQUENCE</scope>
    <source>
        <strain evidence="11">Duluth1</strain>
        <tissue evidence="11">Whole animal</tissue>
    </source>
</reference>
<dbReference type="FunFam" id="3.30.160.60:FF:000614">
    <property type="entry name" value="Zinc finger protein 142"/>
    <property type="match status" value="1"/>
</dbReference>